<evidence type="ECO:0000256" key="5">
    <source>
        <dbReference type="SAM" id="Phobius"/>
    </source>
</evidence>
<dbReference type="InterPro" id="IPR004853">
    <property type="entry name" value="Sugar_P_trans_dom"/>
</dbReference>
<feature type="transmembrane region" description="Helical" evidence="5">
    <location>
        <begin position="140"/>
        <end position="161"/>
    </location>
</feature>
<dbReference type="AlphaFoldDB" id="A0AAV7IHK9"/>
<feature type="transmembrane region" description="Helical" evidence="5">
    <location>
        <begin position="192"/>
        <end position="210"/>
    </location>
</feature>
<dbReference type="Pfam" id="PF03151">
    <property type="entry name" value="TPT"/>
    <property type="match status" value="1"/>
</dbReference>
<proteinExistence type="predicted"/>
<comment type="caution">
    <text evidence="7">The sequence shown here is derived from an EMBL/GenBank/DDBJ whole genome shotgun (WGS) entry which is preliminary data.</text>
</comment>
<evidence type="ECO:0000256" key="3">
    <source>
        <dbReference type="ARBA" id="ARBA00022989"/>
    </source>
</evidence>
<feature type="transmembrane region" description="Helical" evidence="5">
    <location>
        <begin position="41"/>
        <end position="62"/>
    </location>
</feature>
<evidence type="ECO:0000256" key="4">
    <source>
        <dbReference type="ARBA" id="ARBA00023136"/>
    </source>
</evidence>
<feature type="domain" description="Sugar phosphate transporter" evidence="6">
    <location>
        <begin position="47"/>
        <end position="342"/>
    </location>
</feature>
<dbReference type="InterPro" id="IPR050186">
    <property type="entry name" value="TPT_transporter"/>
</dbReference>
<keyword evidence="3 5" id="KW-1133">Transmembrane helix</keyword>
<evidence type="ECO:0000313" key="8">
    <source>
        <dbReference type="Proteomes" id="UP000826195"/>
    </source>
</evidence>
<keyword evidence="4 5" id="KW-0472">Membrane</keyword>
<evidence type="ECO:0000313" key="7">
    <source>
        <dbReference type="EMBL" id="KAH0550587.1"/>
    </source>
</evidence>
<organism evidence="7 8">
    <name type="scientific">Cotesia glomerata</name>
    <name type="common">Lepidopteran parasitic wasp</name>
    <name type="synonym">Apanteles glomeratus</name>
    <dbReference type="NCBI Taxonomy" id="32391"/>
    <lineage>
        <taxon>Eukaryota</taxon>
        <taxon>Metazoa</taxon>
        <taxon>Ecdysozoa</taxon>
        <taxon>Arthropoda</taxon>
        <taxon>Hexapoda</taxon>
        <taxon>Insecta</taxon>
        <taxon>Pterygota</taxon>
        <taxon>Neoptera</taxon>
        <taxon>Endopterygota</taxon>
        <taxon>Hymenoptera</taxon>
        <taxon>Apocrita</taxon>
        <taxon>Ichneumonoidea</taxon>
        <taxon>Braconidae</taxon>
        <taxon>Microgastrinae</taxon>
        <taxon>Cotesia</taxon>
    </lineage>
</organism>
<feature type="transmembrane region" description="Helical" evidence="5">
    <location>
        <begin position="168"/>
        <end position="186"/>
    </location>
</feature>
<keyword evidence="2 5" id="KW-0812">Transmembrane</keyword>
<dbReference type="PANTHER" id="PTHR11132">
    <property type="entry name" value="SOLUTE CARRIER FAMILY 35"/>
    <property type="match status" value="1"/>
</dbReference>
<evidence type="ECO:0000259" key="6">
    <source>
        <dbReference type="Pfam" id="PF03151"/>
    </source>
</evidence>
<sequence>MPISDVKYEAARDEPEPLDCYLQHAQEYQTTSKAPKSFWNIFGRSLVLVGSYFILSVGLTYFQQWFLKDHNFHYPLSVVMCHLLVKLFLSAFIRNVKSYKRGQQQVRLSWQSILSALAPPGIASGLDVGFSNWALSTISLSLYTMTKSTSIIFILGFSLVFNLEKKSWSLMGVVIMISGGLIMFTYKSTQFVVAGFILCLLASFASGLRWTMAQLIMQKSKLGIKSPIDMMYYMQSWMLLAIFPMALWFESANMFYNIQKIDWSQPHQVLWTITAVFIGAILAFNMEIMEFMVVTYTSSLTLSILSILKEICILVLAFAFKGDQISRINFFGLLMCLGGIVLHVMQKILTNKKEIQENLELHSNSMTTVGSVEEDMDTNMPLLTERSTSLTNLLNSNFSTDDDDDKEKDDSSEVLFNILQRREP</sequence>
<feature type="transmembrane region" description="Helical" evidence="5">
    <location>
        <begin position="269"/>
        <end position="288"/>
    </location>
</feature>
<comment type="subcellular location">
    <subcellularLocation>
        <location evidence="1">Membrane</location>
        <topology evidence="1">Multi-pass membrane protein</topology>
    </subcellularLocation>
</comment>
<dbReference type="GO" id="GO:0016020">
    <property type="term" value="C:membrane"/>
    <property type="evidence" value="ECO:0007669"/>
    <property type="project" value="UniProtKB-SubCell"/>
</dbReference>
<evidence type="ECO:0000256" key="2">
    <source>
        <dbReference type="ARBA" id="ARBA00022692"/>
    </source>
</evidence>
<feature type="transmembrane region" description="Helical" evidence="5">
    <location>
        <begin position="326"/>
        <end position="345"/>
    </location>
</feature>
<name>A0AAV7IHK9_COTGL</name>
<dbReference type="Proteomes" id="UP000826195">
    <property type="component" value="Unassembled WGS sequence"/>
</dbReference>
<evidence type="ECO:0000256" key="1">
    <source>
        <dbReference type="ARBA" id="ARBA00004141"/>
    </source>
</evidence>
<keyword evidence="8" id="KW-1185">Reference proteome</keyword>
<protein>
    <recommendedName>
        <fullName evidence="6">Sugar phosphate transporter domain-containing protein</fullName>
    </recommendedName>
</protein>
<feature type="transmembrane region" description="Helical" evidence="5">
    <location>
        <begin position="300"/>
        <end position="320"/>
    </location>
</feature>
<feature type="transmembrane region" description="Helical" evidence="5">
    <location>
        <begin position="231"/>
        <end position="249"/>
    </location>
</feature>
<reference evidence="7 8" key="1">
    <citation type="journal article" date="2021" name="J. Hered.">
        <title>A chromosome-level genome assembly of the parasitoid wasp, Cotesia glomerata (Hymenoptera: Braconidae).</title>
        <authorList>
            <person name="Pinto B.J."/>
            <person name="Weis J.J."/>
            <person name="Gamble T."/>
            <person name="Ode P.J."/>
            <person name="Paul R."/>
            <person name="Zaspel J.M."/>
        </authorList>
    </citation>
    <scope>NUCLEOTIDE SEQUENCE [LARGE SCALE GENOMIC DNA]</scope>
    <source>
        <strain evidence="7">CgM1</strain>
    </source>
</reference>
<gene>
    <name evidence="7" type="ORF">KQX54_020239</name>
</gene>
<accession>A0AAV7IHK9</accession>
<feature type="transmembrane region" description="Helical" evidence="5">
    <location>
        <begin position="74"/>
        <end position="93"/>
    </location>
</feature>
<dbReference type="EMBL" id="JAHXZJ010001864">
    <property type="protein sequence ID" value="KAH0550587.1"/>
    <property type="molecule type" value="Genomic_DNA"/>
</dbReference>